<evidence type="ECO:0000313" key="2">
    <source>
        <dbReference type="EMBL" id="QFQ12280.1"/>
    </source>
</evidence>
<dbReference type="KEGG" id="alq:C7Y71_004205"/>
<protein>
    <submittedName>
        <fullName evidence="2">Uncharacterized protein</fullName>
    </submittedName>
</protein>
<organism evidence="2 3">
    <name type="scientific">Pseudoprevotella muciniphila</name>
    <dbReference type="NCBI Taxonomy" id="2133944"/>
    <lineage>
        <taxon>Bacteria</taxon>
        <taxon>Pseudomonadati</taxon>
        <taxon>Bacteroidota</taxon>
        <taxon>Bacteroidia</taxon>
        <taxon>Bacteroidales</taxon>
        <taxon>Prevotellaceae</taxon>
        <taxon>Pseudoprevotella</taxon>
    </lineage>
</organism>
<keyword evidence="1" id="KW-0732">Signal</keyword>
<evidence type="ECO:0000256" key="1">
    <source>
        <dbReference type="SAM" id="SignalP"/>
    </source>
</evidence>
<dbReference type="RefSeq" id="WP_111898460.1">
    <property type="nucleotide sequence ID" value="NZ_CP033459.1"/>
</dbReference>
<dbReference type="EMBL" id="CP033459">
    <property type="protein sequence ID" value="QFQ12280.1"/>
    <property type="molecule type" value="Genomic_DNA"/>
</dbReference>
<feature type="chain" id="PRO_5024340887" evidence="1">
    <location>
        <begin position="21"/>
        <end position="67"/>
    </location>
</feature>
<sequence>MNKKTIITLLLALVAMTGLAQKHLPAFQYSKEPAVLSGQIIGNNQQITDVQNYCMIIYFPPLYVKKC</sequence>
<dbReference type="OrthoDB" id="1096670at2"/>
<gene>
    <name evidence="2" type="ORF">C7Y71_004205</name>
</gene>
<evidence type="ECO:0000313" key="3">
    <source>
        <dbReference type="Proteomes" id="UP000249375"/>
    </source>
</evidence>
<dbReference type="Proteomes" id="UP000249375">
    <property type="component" value="Chromosome"/>
</dbReference>
<proteinExistence type="predicted"/>
<name>A0A5P8E5U7_9BACT</name>
<dbReference type="AlphaFoldDB" id="A0A5P8E5U7"/>
<accession>A0A5P8E5U7</accession>
<feature type="signal peptide" evidence="1">
    <location>
        <begin position="1"/>
        <end position="20"/>
    </location>
</feature>
<keyword evidence="3" id="KW-1185">Reference proteome</keyword>
<reference evidence="2 3" key="1">
    <citation type="submission" date="2018-11" db="EMBL/GenBank/DDBJ databases">
        <authorList>
            <person name="Na S.W."/>
            <person name="Baik M."/>
        </authorList>
    </citation>
    <scope>NUCLEOTIDE SEQUENCE [LARGE SCALE GENOMIC DNA]</scope>
    <source>
        <strain evidence="2 3">E39</strain>
    </source>
</reference>